<dbReference type="Proteomes" id="UP001254488">
    <property type="component" value="Unassembled WGS sequence"/>
</dbReference>
<sequence>MKTIINTLILLFFITSYSQQKVFQKKKPTKGEANLVEDIMTENDELGTISENISFGISVGFNNALEEISTASISPIDNKIIISEEQRTSFVLSTVLSVPIIFKRNILYRYSGKNGELYGPYHKLSEWSLIAALNIATFQGAQSGSVFNQKISGGLGVAYNFTEDVSIGLTYELLSYRKPKDFLINNEGNSISENGNPVNSLDISDNRYFFDRYANTFSLKIIYKLTK</sequence>
<name>A0ABU2YF12_9FLAO</name>
<gene>
    <name evidence="1" type="ORF">RM538_12240</name>
</gene>
<dbReference type="EMBL" id="JAVRHZ010000008">
    <property type="protein sequence ID" value="MDT0556778.1"/>
    <property type="molecule type" value="Genomic_DNA"/>
</dbReference>
<evidence type="ECO:0000313" key="2">
    <source>
        <dbReference type="Proteomes" id="UP001254488"/>
    </source>
</evidence>
<keyword evidence="2" id="KW-1185">Reference proteome</keyword>
<comment type="caution">
    <text evidence="1">The sequence shown here is derived from an EMBL/GenBank/DDBJ whole genome shotgun (WGS) entry which is preliminary data.</text>
</comment>
<evidence type="ECO:0000313" key="1">
    <source>
        <dbReference type="EMBL" id="MDT0556778.1"/>
    </source>
</evidence>
<accession>A0ABU2YF12</accession>
<dbReference type="RefSeq" id="WP_311333728.1">
    <property type="nucleotide sequence ID" value="NZ_JAVRHZ010000008.1"/>
</dbReference>
<proteinExistence type="predicted"/>
<reference evidence="1 2" key="1">
    <citation type="submission" date="2023-09" db="EMBL/GenBank/DDBJ databases">
        <authorList>
            <person name="Rey-Velasco X."/>
        </authorList>
    </citation>
    <scope>NUCLEOTIDE SEQUENCE [LARGE SCALE GENOMIC DNA]</scope>
    <source>
        <strain evidence="1 2">W242</strain>
    </source>
</reference>
<organism evidence="1 2">
    <name type="scientific">Patiriisocius hiemis</name>
    <dbReference type="NCBI Taxonomy" id="3075604"/>
    <lineage>
        <taxon>Bacteria</taxon>
        <taxon>Pseudomonadati</taxon>
        <taxon>Bacteroidota</taxon>
        <taxon>Flavobacteriia</taxon>
        <taxon>Flavobacteriales</taxon>
        <taxon>Flavobacteriaceae</taxon>
        <taxon>Patiriisocius</taxon>
    </lineage>
</organism>
<evidence type="ECO:0008006" key="3">
    <source>
        <dbReference type="Google" id="ProtNLM"/>
    </source>
</evidence>
<protein>
    <recommendedName>
        <fullName evidence="3">Outer membrane protein beta-barrel domain-containing protein</fullName>
    </recommendedName>
</protein>